<gene>
    <name evidence="6" type="primary">epsE_3</name>
    <name evidence="6" type="ORF">Pla111_23940</name>
</gene>
<dbReference type="AlphaFoldDB" id="A0A5C5VZT2"/>
<evidence type="ECO:0000313" key="6">
    <source>
        <dbReference type="EMBL" id="TWT43443.1"/>
    </source>
</evidence>
<dbReference type="GO" id="GO:0005524">
    <property type="term" value="F:ATP binding"/>
    <property type="evidence" value="ECO:0007669"/>
    <property type="project" value="UniProtKB-KW"/>
</dbReference>
<dbReference type="GO" id="GO:0016887">
    <property type="term" value="F:ATP hydrolysis activity"/>
    <property type="evidence" value="ECO:0007669"/>
    <property type="project" value="TreeGrafter"/>
</dbReference>
<keyword evidence="4" id="KW-1133">Transmembrane helix</keyword>
<evidence type="ECO:0000256" key="1">
    <source>
        <dbReference type="ARBA" id="ARBA00006611"/>
    </source>
</evidence>
<dbReference type="Gene3D" id="3.30.450.90">
    <property type="match status" value="1"/>
</dbReference>
<proteinExistence type="inferred from homology"/>
<dbReference type="InterPro" id="IPR001482">
    <property type="entry name" value="T2SS/T4SS_dom"/>
</dbReference>
<dbReference type="GO" id="GO:0005886">
    <property type="term" value="C:plasma membrane"/>
    <property type="evidence" value="ECO:0007669"/>
    <property type="project" value="TreeGrafter"/>
</dbReference>
<feature type="transmembrane region" description="Helical" evidence="4">
    <location>
        <begin position="142"/>
        <end position="166"/>
    </location>
</feature>
<keyword evidence="7" id="KW-1185">Reference proteome</keyword>
<feature type="transmembrane region" description="Helical" evidence="4">
    <location>
        <begin position="114"/>
        <end position="130"/>
    </location>
</feature>
<sequence length="653" mass="71964">MIETLRSATPPRFGLRGLVLLATIAWIATIGTPASAQLADVLEANNIRNEEIEGGGRRASGGAAEPAADADLAAAAEPTADAAAAEGDAAPAPVVGVDKWNDEHSILRNKSLSIAWPKLLLVVLALLAWARTGDWVNRDAQYYELGYGLWNPVAAFPFAIAMGLLLVIPSFLVSYLLLTLAWLVPLFVYAAKHNRSVEPHEKVFTSDWFRFQVAEAGKSVGLNLGAEKQAGYLKGPPVEIQARGGEDRINQANLLTARQSPGYVLVKELVSEMSDDRAIRTMLDYGQEAVSIRRLIDGVWHNSEPRDRESGDVLLAVMKQLANLSTKERRKKQEGVFGAKYNGYKYDCRVVSQGVKTGERVVVSLRGGATKDFSTFEQLGMREKLREQMLEATLSDSGVIVVSAMPEGGLTALTDVTLLETDRLMRDFVAIESTDDPQREIENIEPHQFDPAKGENPAKLIPSLSRKYPNVYVVRDVVDEESAKLLMNEVVEHNRLLITTAHAKEAPEALLRLLQKKLPHRELARTALASLNTRLIRLLCDECKVEFEPSAELLAKLKIPKAKVEKLYRAPKAEEIEKPCKTCQGIGYVGRTGLFELLIVDDQVRQVLLKQPKLDLMRKAARLAGMRTLKEEGALLIARGKTSVEELSRILTT</sequence>
<dbReference type="PANTHER" id="PTHR30258:SF2">
    <property type="entry name" value="COMG OPERON PROTEIN 1"/>
    <property type="match status" value="1"/>
</dbReference>
<accession>A0A5C5VZT2</accession>
<evidence type="ECO:0000259" key="5">
    <source>
        <dbReference type="Pfam" id="PF00437"/>
    </source>
</evidence>
<reference evidence="6 7" key="1">
    <citation type="submission" date="2019-02" db="EMBL/GenBank/DDBJ databases">
        <title>Deep-cultivation of Planctomycetes and their phenomic and genomic characterization uncovers novel biology.</title>
        <authorList>
            <person name="Wiegand S."/>
            <person name="Jogler M."/>
            <person name="Boedeker C."/>
            <person name="Pinto D."/>
            <person name="Vollmers J."/>
            <person name="Rivas-Marin E."/>
            <person name="Kohn T."/>
            <person name="Peeters S.H."/>
            <person name="Heuer A."/>
            <person name="Rast P."/>
            <person name="Oberbeckmann S."/>
            <person name="Bunk B."/>
            <person name="Jeske O."/>
            <person name="Meyerdierks A."/>
            <person name="Storesund J.E."/>
            <person name="Kallscheuer N."/>
            <person name="Luecker S."/>
            <person name="Lage O.M."/>
            <person name="Pohl T."/>
            <person name="Merkel B.J."/>
            <person name="Hornburger P."/>
            <person name="Mueller R.-W."/>
            <person name="Bruemmer F."/>
            <person name="Labrenz M."/>
            <person name="Spormann A.M."/>
            <person name="Op Den Camp H."/>
            <person name="Overmann J."/>
            <person name="Amann R."/>
            <person name="Jetten M.S.M."/>
            <person name="Mascher T."/>
            <person name="Medema M.H."/>
            <person name="Devos D.P."/>
            <person name="Kaster A.-K."/>
            <person name="Ovreas L."/>
            <person name="Rohde M."/>
            <person name="Galperin M.Y."/>
            <person name="Jogler C."/>
        </authorList>
    </citation>
    <scope>NUCLEOTIDE SEQUENCE [LARGE SCALE GENOMIC DNA]</scope>
    <source>
        <strain evidence="6 7">Pla111</strain>
    </source>
</reference>
<dbReference type="PANTHER" id="PTHR30258">
    <property type="entry name" value="TYPE II SECRETION SYSTEM PROTEIN GSPE-RELATED"/>
    <property type="match status" value="1"/>
</dbReference>
<name>A0A5C5VZT2_9BACT</name>
<dbReference type="InterPro" id="IPR027417">
    <property type="entry name" value="P-loop_NTPase"/>
</dbReference>
<evidence type="ECO:0000256" key="4">
    <source>
        <dbReference type="SAM" id="Phobius"/>
    </source>
</evidence>
<comment type="similarity">
    <text evidence="1">Belongs to the GSP E family.</text>
</comment>
<feature type="domain" description="Bacterial type II secretion system protein E" evidence="5">
    <location>
        <begin position="264"/>
        <end position="649"/>
    </location>
</feature>
<comment type="caution">
    <text evidence="6">The sequence shown here is derived from an EMBL/GenBank/DDBJ whole genome shotgun (WGS) entry which is preliminary data.</text>
</comment>
<evidence type="ECO:0000256" key="3">
    <source>
        <dbReference type="ARBA" id="ARBA00022840"/>
    </source>
</evidence>
<evidence type="ECO:0000256" key="2">
    <source>
        <dbReference type="ARBA" id="ARBA00022741"/>
    </source>
</evidence>
<keyword evidence="2" id="KW-0547">Nucleotide-binding</keyword>
<dbReference type="SUPFAM" id="SSF52540">
    <property type="entry name" value="P-loop containing nucleoside triphosphate hydrolases"/>
    <property type="match status" value="1"/>
</dbReference>
<organism evidence="6 7">
    <name type="scientific">Botrimarina hoheduenensis</name>
    <dbReference type="NCBI Taxonomy" id="2528000"/>
    <lineage>
        <taxon>Bacteria</taxon>
        <taxon>Pseudomonadati</taxon>
        <taxon>Planctomycetota</taxon>
        <taxon>Planctomycetia</taxon>
        <taxon>Pirellulales</taxon>
        <taxon>Lacipirellulaceae</taxon>
        <taxon>Botrimarina</taxon>
    </lineage>
</organism>
<evidence type="ECO:0000313" key="7">
    <source>
        <dbReference type="Proteomes" id="UP000318995"/>
    </source>
</evidence>
<protein>
    <submittedName>
        <fullName evidence="6">Type II secretion system protein E</fullName>
    </submittedName>
</protein>
<dbReference type="Pfam" id="PF00437">
    <property type="entry name" value="T2SSE"/>
    <property type="match status" value="1"/>
</dbReference>
<dbReference type="EMBL" id="SJPH01000004">
    <property type="protein sequence ID" value="TWT43443.1"/>
    <property type="molecule type" value="Genomic_DNA"/>
</dbReference>
<dbReference type="Proteomes" id="UP000318995">
    <property type="component" value="Unassembled WGS sequence"/>
</dbReference>
<keyword evidence="3" id="KW-0067">ATP-binding</keyword>
<keyword evidence="4" id="KW-0812">Transmembrane</keyword>
<keyword evidence="4" id="KW-0472">Membrane</keyword>
<dbReference type="Gene3D" id="3.40.50.300">
    <property type="entry name" value="P-loop containing nucleotide triphosphate hydrolases"/>
    <property type="match status" value="1"/>
</dbReference>